<keyword evidence="2" id="KW-1133">Transmembrane helix</keyword>
<keyword evidence="2" id="KW-0472">Membrane</keyword>
<gene>
    <name evidence="3" type="ORF">NOCA1120343</name>
</gene>
<accession>A0A2P2C888</accession>
<feature type="region of interest" description="Disordered" evidence="1">
    <location>
        <begin position="209"/>
        <end position="236"/>
    </location>
</feature>
<evidence type="ECO:0000256" key="2">
    <source>
        <dbReference type="SAM" id="Phobius"/>
    </source>
</evidence>
<keyword evidence="2" id="KW-0812">Transmembrane</keyword>
<feature type="compositionally biased region" description="Basic residues" evidence="1">
    <location>
        <begin position="225"/>
        <end position="236"/>
    </location>
</feature>
<evidence type="ECO:0000256" key="1">
    <source>
        <dbReference type="SAM" id="MobiDB-lite"/>
    </source>
</evidence>
<evidence type="ECO:0008006" key="4">
    <source>
        <dbReference type="Google" id="ProtNLM"/>
    </source>
</evidence>
<name>A0A2P2C888_9ZZZZ</name>
<feature type="transmembrane region" description="Helical" evidence="2">
    <location>
        <begin position="184"/>
        <end position="203"/>
    </location>
</feature>
<protein>
    <recommendedName>
        <fullName evidence="4">Lipopolysaccharide biosynthesis protein</fullName>
    </recommendedName>
</protein>
<reference evidence="3" key="1">
    <citation type="submission" date="2015-08" db="EMBL/GenBank/DDBJ databases">
        <authorList>
            <person name="Babu N.S."/>
            <person name="Beckwith C.J."/>
            <person name="Beseler K.G."/>
            <person name="Brison A."/>
            <person name="Carone J.V."/>
            <person name="Caskin T.P."/>
            <person name="Diamond M."/>
            <person name="Durham M.E."/>
            <person name="Foxe J.M."/>
            <person name="Go M."/>
            <person name="Henderson B.A."/>
            <person name="Jones I.B."/>
            <person name="McGettigan J.A."/>
            <person name="Micheletti S.J."/>
            <person name="Nasrallah M.E."/>
            <person name="Ortiz D."/>
            <person name="Piller C.R."/>
            <person name="Privatt S.R."/>
            <person name="Schneider S.L."/>
            <person name="Sharp S."/>
            <person name="Smith T.C."/>
            <person name="Stanton J.D."/>
            <person name="Ullery H.E."/>
            <person name="Wilson R.J."/>
            <person name="Serrano M.G."/>
            <person name="Buck G."/>
            <person name="Lee V."/>
            <person name="Wang Y."/>
            <person name="Carvalho R."/>
            <person name="Voegtly L."/>
            <person name="Shi R."/>
            <person name="Duckworth R."/>
            <person name="Johnson A."/>
            <person name="Loviza R."/>
            <person name="Walstead R."/>
            <person name="Shah Z."/>
            <person name="Kiflezghi M."/>
            <person name="Wade K."/>
            <person name="Ball S.L."/>
            <person name="Bradley K.W."/>
            <person name="Asai D.J."/>
            <person name="Bowman C.A."/>
            <person name="Russell D.A."/>
            <person name="Pope W.H."/>
            <person name="Jacobs-Sera D."/>
            <person name="Hendrix R.W."/>
            <person name="Hatfull G.F."/>
        </authorList>
    </citation>
    <scope>NUCLEOTIDE SEQUENCE</scope>
</reference>
<dbReference type="EMBL" id="CZKB01000004">
    <property type="protein sequence ID" value="CUR57042.1"/>
    <property type="molecule type" value="Genomic_DNA"/>
</dbReference>
<sequence>MTARELIAAALRRWYVVLLGGVLTLGALYVVTQQTPVYWTQYNVLLVGPSGAQETTVLDDPVYGLQPLVGVIATDFNDGAPPLLTGDVAATIVGEGHREGVQVRVPNLGTQWRPLFPANYLDVQVAASSPEEVLATARATSLRISLLLEEIQDDMGAPLSLRARAVPSSKYPTVIPVSGSRSRALAATGLSGMAVTLAVLLMLERRRPKARPRTAPDVAPARTSLLRRRPRSAVPA</sequence>
<organism evidence="3">
    <name type="scientific">metagenome</name>
    <dbReference type="NCBI Taxonomy" id="256318"/>
    <lineage>
        <taxon>unclassified sequences</taxon>
        <taxon>metagenomes</taxon>
    </lineage>
</organism>
<evidence type="ECO:0000313" key="3">
    <source>
        <dbReference type="EMBL" id="CUR57042.1"/>
    </source>
</evidence>
<proteinExistence type="predicted"/>
<feature type="transmembrane region" description="Helical" evidence="2">
    <location>
        <begin position="12"/>
        <end position="31"/>
    </location>
</feature>
<dbReference type="AlphaFoldDB" id="A0A2P2C888"/>